<evidence type="ECO:0000259" key="6">
    <source>
        <dbReference type="Pfam" id="PF25490"/>
    </source>
</evidence>
<gene>
    <name evidence="7" type="ORF">PHJA_000795600</name>
</gene>
<dbReference type="GO" id="GO:0051017">
    <property type="term" value="P:actin filament bundle assembly"/>
    <property type="evidence" value="ECO:0007669"/>
    <property type="project" value="TreeGrafter"/>
</dbReference>
<dbReference type="GO" id="GO:0051015">
    <property type="term" value="F:actin filament binding"/>
    <property type="evidence" value="ECO:0007669"/>
    <property type="project" value="InterPro"/>
</dbReference>
<dbReference type="AlphaFoldDB" id="A0A830BNH3"/>
<evidence type="ECO:0000256" key="4">
    <source>
        <dbReference type="RuleBase" id="RU361153"/>
    </source>
</evidence>
<sequence>MTPDLFKGIIHYDLLDGAGFQLRSTSLNRYLSAESGGGSALVANRTSASTWETFKLWRINETTFNIRVANKNFIGLTSFGDGKKVFAQATQPGLNETFTFVILNNTKVRIRASNGLYLQAVNGDSVRADYGGSSNDWSDQNPSVFQIILIPGPPRGEYQLTNGYGPSKAPAVMRNHWNTYIVADDFRFMSQNGLTAVRIPVGWWIMYDQNPPKPFVGGSLQALDNAFTWAQQYNMKVLVCLHAVPGSQNGYDHSGTRDGFQEWGASYIPQTVAVIDFLAKRYANRSSLGAIELINEPLAPGVSLDDLTNYYKQGYAAVRKYSPNAYVILSNRLGDVNNTELLPLAKGGYRCVIDVHYYNLYSTMFVNMTAQQNIDYIYNQRKKTLQEVTPTTGPLSFVGEWTGEWLVKDAPMQDYQRYAKAQLDVYGNATFGWAYWSYKCGNSTPWSLKWMIENQYIKLQ</sequence>
<dbReference type="Proteomes" id="UP000653305">
    <property type="component" value="Unassembled WGS sequence"/>
</dbReference>
<evidence type="ECO:0000259" key="5">
    <source>
        <dbReference type="Pfam" id="PF00150"/>
    </source>
</evidence>
<dbReference type="Pfam" id="PF00150">
    <property type="entry name" value="Cellulase"/>
    <property type="match status" value="1"/>
</dbReference>
<dbReference type="Gene3D" id="3.20.20.80">
    <property type="entry name" value="Glycosidases"/>
    <property type="match status" value="1"/>
</dbReference>
<keyword evidence="3 4" id="KW-0326">Glycosidase</keyword>
<dbReference type="InterPro" id="IPR010431">
    <property type="entry name" value="Fascin"/>
</dbReference>
<comment type="caution">
    <text evidence="7">The sequence shown here is derived from an EMBL/GenBank/DDBJ whole genome shotgun (WGS) entry which is preliminary data.</text>
</comment>
<protein>
    <submittedName>
        <fullName evidence="7">Probable glucan 1 3-beta-glucosidase a</fullName>
    </submittedName>
</protein>
<accession>A0A830BNH3</accession>
<comment type="similarity">
    <text evidence="1 4">Belongs to the glycosyl hydrolase 5 (cellulase A) family.</text>
</comment>
<dbReference type="GO" id="GO:0005737">
    <property type="term" value="C:cytoplasm"/>
    <property type="evidence" value="ECO:0007669"/>
    <property type="project" value="TreeGrafter"/>
</dbReference>
<dbReference type="GO" id="GO:0016477">
    <property type="term" value="P:cell migration"/>
    <property type="evidence" value="ECO:0007669"/>
    <property type="project" value="TreeGrafter"/>
</dbReference>
<dbReference type="GO" id="GO:0000272">
    <property type="term" value="P:polysaccharide catabolic process"/>
    <property type="evidence" value="ECO:0007669"/>
    <property type="project" value="InterPro"/>
</dbReference>
<dbReference type="InterPro" id="IPR008999">
    <property type="entry name" value="Actin-crosslinking"/>
</dbReference>
<dbReference type="OrthoDB" id="62120at2759"/>
<dbReference type="PANTHER" id="PTHR10551:SF13">
    <property type="entry name" value="GLUCAN 1,3-BETA-GLUCOSIDASE ARB_04467-RELATED"/>
    <property type="match status" value="1"/>
</dbReference>
<dbReference type="GO" id="GO:0007163">
    <property type="term" value="P:establishment or maintenance of cell polarity"/>
    <property type="evidence" value="ECO:0007669"/>
    <property type="project" value="TreeGrafter"/>
</dbReference>
<name>A0A830BNH3_9LAMI</name>
<feature type="domain" description="Glycoside hydrolase family 5" evidence="5">
    <location>
        <begin position="173"/>
        <end position="439"/>
    </location>
</feature>
<reference evidence="7" key="1">
    <citation type="submission" date="2020-07" db="EMBL/GenBank/DDBJ databases">
        <title>Ethylene signaling mediates host invasion by parasitic plants.</title>
        <authorList>
            <person name="Yoshida S."/>
        </authorList>
    </citation>
    <scope>NUCLEOTIDE SEQUENCE</scope>
    <source>
        <strain evidence="7">Okayama</strain>
    </source>
</reference>
<evidence type="ECO:0000256" key="2">
    <source>
        <dbReference type="ARBA" id="ARBA00022801"/>
    </source>
</evidence>
<proteinExistence type="inferred from homology"/>
<dbReference type="GO" id="GO:0015629">
    <property type="term" value="C:actin cytoskeleton"/>
    <property type="evidence" value="ECO:0007669"/>
    <property type="project" value="TreeGrafter"/>
</dbReference>
<dbReference type="GO" id="GO:0004553">
    <property type="term" value="F:hydrolase activity, hydrolyzing O-glycosyl compounds"/>
    <property type="evidence" value="ECO:0007669"/>
    <property type="project" value="InterPro"/>
</dbReference>
<dbReference type="CDD" id="cd00257">
    <property type="entry name" value="beta-trefoil_FSCN-like"/>
    <property type="match status" value="1"/>
</dbReference>
<dbReference type="SUPFAM" id="SSF51445">
    <property type="entry name" value="(Trans)glycosidases"/>
    <property type="match status" value="1"/>
</dbReference>
<organism evidence="7 8">
    <name type="scientific">Phtheirospermum japonicum</name>
    <dbReference type="NCBI Taxonomy" id="374723"/>
    <lineage>
        <taxon>Eukaryota</taxon>
        <taxon>Viridiplantae</taxon>
        <taxon>Streptophyta</taxon>
        <taxon>Embryophyta</taxon>
        <taxon>Tracheophyta</taxon>
        <taxon>Spermatophyta</taxon>
        <taxon>Magnoliopsida</taxon>
        <taxon>eudicotyledons</taxon>
        <taxon>Gunneridae</taxon>
        <taxon>Pentapetalae</taxon>
        <taxon>asterids</taxon>
        <taxon>lamiids</taxon>
        <taxon>Lamiales</taxon>
        <taxon>Orobanchaceae</taxon>
        <taxon>Orobanchaceae incertae sedis</taxon>
        <taxon>Phtheirospermum</taxon>
    </lineage>
</organism>
<keyword evidence="8" id="KW-1185">Reference proteome</keyword>
<dbReference type="PANTHER" id="PTHR10551">
    <property type="entry name" value="FASCIN"/>
    <property type="match status" value="1"/>
</dbReference>
<dbReference type="InterPro" id="IPR017853">
    <property type="entry name" value="GH"/>
</dbReference>
<dbReference type="Gene3D" id="2.80.10.50">
    <property type="match status" value="1"/>
</dbReference>
<evidence type="ECO:0000256" key="1">
    <source>
        <dbReference type="ARBA" id="ARBA00005641"/>
    </source>
</evidence>
<feature type="domain" description="DUF7910" evidence="6">
    <location>
        <begin position="13"/>
        <end position="149"/>
    </location>
</feature>
<dbReference type="Pfam" id="PF25490">
    <property type="entry name" value="DUF7910"/>
    <property type="match status" value="1"/>
</dbReference>
<evidence type="ECO:0000313" key="7">
    <source>
        <dbReference type="EMBL" id="GFP86518.1"/>
    </source>
</evidence>
<dbReference type="InterPro" id="IPR057232">
    <property type="entry name" value="DUF7910"/>
</dbReference>
<keyword evidence="2 4" id="KW-0378">Hydrolase</keyword>
<dbReference type="EMBL" id="BMAC01000126">
    <property type="protein sequence ID" value="GFP86518.1"/>
    <property type="molecule type" value="Genomic_DNA"/>
</dbReference>
<dbReference type="InterPro" id="IPR001547">
    <property type="entry name" value="Glyco_hydro_5"/>
</dbReference>
<evidence type="ECO:0000256" key="3">
    <source>
        <dbReference type="ARBA" id="ARBA00023295"/>
    </source>
</evidence>
<dbReference type="SUPFAM" id="SSF50405">
    <property type="entry name" value="Actin-crosslinking proteins"/>
    <property type="match status" value="1"/>
</dbReference>
<evidence type="ECO:0000313" key="8">
    <source>
        <dbReference type="Proteomes" id="UP000653305"/>
    </source>
</evidence>
<dbReference type="FunFam" id="3.20.20.80:FF:000067">
    <property type="entry name" value="Glucan 1,3-beta-glucosidase A"/>
    <property type="match status" value="1"/>
</dbReference>